<reference evidence="10" key="1">
    <citation type="journal article" date="2014" name="Mol. Biol. Evol.">
        <title>Enigmatic Orthology Relationships between Hox Clusters of the African Butterfly Fish and Other Teleosts Following Ancient Whole-Genome Duplication.</title>
        <authorList>
            <person name="Martin K.J."/>
            <person name="Holland P.W."/>
        </authorList>
    </citation>
    <scope>NUCLEOTIDE SEQUENCE</scope>
</reference>
<evidence type="ECO:0000256" key="3">
    <source>
        <dbReference type="ARBA" id="ARBA00022737"/>
    </source>
</evidence>
<feature type="region of interest" description="Disordered" evidence="8">
    <location>
        <begin position="445"/>
        <end position="488"/>
    </location>
</feature>
<feature type="region of interest" description="Disordered" evidence="8">
    <location>
        <begin position="755"/>
        <end position="777"/>
    </location>
</feature>
<evidence type="ECO:0000256" key="2">
    <source>
        <dbReference type="ARBA" id="ARBA00022723"/>
    </source>
</evidence>
<feature type="domain" description="C2H2-type" evidence="9">
    <location>
        <begin position="1041"/>
        <end position="1068"/>
    </location>
</feature>
<keyword evidence="2" id="KW-0479">Metal-binding</keyword>
<feature type="domain" description="C2H2-type" evidence="9">
    <location>
        <begin position="265"/>
        <end position="287"/>
    </location>
</feature>
<feature type="compositionally biased region" description="Basic and acidic residues" evidence="8">
    <location>
        <begin position="451"/>
        <end position="462"/>
    </location>
</feature>
<dbReference type="Pfam" id="PF00096">
    <property type="entry name" value="zf-C2H2"/>
    <property type="match status" value="16"/>
</dbReference>
<feature type="domain" description="C2H2-type" evidence="9">
    <location>
        <begin position="735"/>
        <end position="764"/>
    </location>
</feature>
<dbReference type="PROSITE" id="PS50157">
    <property type="entry name" value="ZINC_FINGER_C2H2_2"/>
    <property type="match status" value="25"/>
</dbReference>
<feature type="domain" description="C2H2-type" evidence="9">
    <location>
        <begin position="1571"/>
        <end position="1593"/>
    </location>
</feature>
<name>A0A088FS87_PANBU</name>
<feature type="region of interest" description="Disordered" evidence="8">
    <location>
        <begin position="189"/>
        <end position="223"/>
    </location>
</feature>
<dbReference type="FunFam" id="3.30.160.60:FF:000065">
    <property type="entry name" value="B-cell CLL/lymphoma 6, member B"/>
    <property type="match status" value="1"/>
</dbReference>
<feature type="region of interest" description="Disordered" evidence="8">
    <location>
        <begin position="999"/>
        <end position="1021"/>
    </location>
</feature>
<feature type="domain" description="C2H2-type" evidence="9">
    <location>
        <begin position="1442"/>
        <end position="1469"/>
    </location>
</feature>
<dbReference type="PANTHER" id="PTHR24376:SF100">
    <property type="entry name" value="ZINC FINGER PROTEIN 646"/>
    <property type="match status" value="1"/>
</dbReference>
<dbReference type="GO" id="GO:0000978">
    <property type="term" value="F:RNA polymerase II cis-regulatory region sequence-specific DNA binding"/>
    <property type="evidence" value="ECO:0007669"/>
    <property type="project" value="TreeGrafter"/>
</dbReference>
<evidence type="ECO:0000256" key="4">
    <source>
        <dbReference type="ARBA" id="ARBA00022771"/>
    </source>
</evidence>
<feature type="domain" description="C2H2-type" evidence="9">
    <location>
        <begin position="1244"/>
        <end position="1273"/>
    </location>
</feature>
<keyword evidence="6" id="KW-0539">Nucleus</keyword>
<dbReference type="InterPro" id="IPR036236">
    <property type="entry name" value="Znf_C2H2_sf"/>
</dbReference>
<evidence type="ECO:0000313" key="10">
    <source>
        <dbReference type="EMBL" id="AIM47939.1"/>
    </source>
</evidence>
<feature type="region of interest" description="Disordered" evidence="8">
    <location>
        <begin position="312"/>
        <end position="339"/>
    </location>
</feature>
<feature type="compositionally biased region" description="Basic residues" evidence="8">
    <location>
        <begin position="312"/>
        <end position="321"/>
    </location>
</feature>
<dbReference type="SMART" id="SM00355">
    <property type="entry name" value="ZnF_C2H2"/>
    <property type="match status" value="26"/>
</dbReference>
<evidence type="ECO:0000256" key="6">
    <source>
        <dbReference type="ARBA" id="ARBA00023242"/>
    </source>
</evidence>
<evidence type="ECO:0000256" key="7">
    <source>
        <dbReference type="PROSITE-ProRule" id="PRU00042"/>
    </source>
</evidence>
<feature type="domain" description="C2H2-type" evidence="9">
    <location>
        <begin position="920"/>
        <end position="947"/>
    </location>
</feature>
<feature type="domain" description="C2H2-type" evidence="9">
    <location>
        <begin position="520"/>
        <end position="547"/>
    </location>
</feature>
<accession>A0A088FS87</accession>
<keyword evidence="5" id="KW-0862">Zinc</keyword>
<proteinExistence type="predicted"/>
<feature type="domain" description="C2H2-type" evidence="9">
    <location>
        <begin position="893"/>
        <end position="915"/>
    </location>
</feature>
<feature type="domain" description="C2H2-type" evidence="9">
    <location>
        <begin position="1498"/>
        <end position="1525"/>
    </location>
</feature>
<feature type="domain" description="C2H2-type" evidence="9">
    <location>
        <begin position="1068"/>
        <end position="1095"/>
    </location>
</feature>
<dbReference type="FunFam" id="3.30.160.60:FF:001345">
    <property type="entry name" value="zinc finger protein 646"/>
    <property type="match status" value="4"/>
</dbReference>
<feature type="domain" description="C2H2-type" evidence="9">
    <location>
        <begin position="1470"/>
        <end position="1497"/>
    </location>
</feature>
<dbReference type="PROSITE" id="PS00028">
    <property type="entry name" value="ZINC_FINGER_C2H2_1"/>
    <property type="match status" value="23"/>
</dbReference>
<sequence>MVGIWLLRRRFQYVGTLFRRKWRVNSADYSVYAFYSALMCFIEVARYDVATRVAAHLLPPSVRMLIFHFILLNCSEDLLRLDRSHISKTCQTMHDFGEHKGILNKQCDTVYSNSMPSMDYTSTQGQEEEGGKFRCEQCGRRYRHAGSLANHKKTHDVGAFQCPIKNFQCPICGKAFRLASQLATHKRVHKSLSSSGEHGNMDQMKGESSRSKAHEQDGANAEPMSAQSFCLVDDIQDIDESGSDPNSSPESFKKSDPGGSTGRPFQCDQCDRTYRHHGSLINHKKCHKLGAFECNVCFKQYNNLAGLMNHQRTHTKSRLRSHTQTSRSSQKATPEEPVSQNEDTTACYCHLCEVAFSNNADFQEHIMLHNIGSLPENLSDNFSACMSDTRPMVPSQSDDSPLTLNRQDRHSLESTIDRQIYSCAYCGEGFSDLDILKDHYLTHDSQNSSNSHEDDLVPHVEDQSADSQPMISESPKDEKVSQSSNGNAKERRFSCQVCGKSYRHAGSLVNHKRSHQTGSYQCTVCCKYYPHLAALNNHLRTHRARPPSMPHSTEGDWLSPEPLTMDIQHSYMQTHEQEVEEASRLSLLENLEEASRCFSDSTRCETLGDVAEQYDTSVAQDIGDHSQLLQRDHPVERHMCADCGETYTDIAGIKSHICPQRSRYQEGNGFLTSMTFGGLGDEPLQMGQGEVMGTRKRSQAQALMHGRDWLNRATSQEHHHDGKEVETEDDDGEMYHCSVCGNRYTSLDALRTHLSSNTHSQGTPTSTDLSSLSSLGEEENWRRSQEVECSLMICSTCGESFAREQDLQAHQLLHQVEEPIKSSPGPTKGKIEEKSPICENCGVMCSDYNDLESHQCMSMGKEGHICESGEMKVENHGSLRSSLERLDHGDRPHQCDQCGRSYRHPSSLINHKKSHKTGVFRCFVCQKRFFNLLALKSHHRTHFDKKRHSCEKCGKAFKIQKQLINHLQSHEKNQTRLRKLTPQLHTFMQANEGEYSVDSLQGTAGVPKRRNAKARGSQNMRDVSQAMQGYSGDLIGEARPYSCDQCGRTYRHAGSLLNHKKLHKIGKFVCSVCNSTYSTQLDLKNHFRMHFAFNKYDCQESGRATQGPKQLLAQKCSGNNSQGGRRRRESSECSGLECSLCRETFSTMEQQAAHRCSDNFSTTSDFSDSHQDGVGKDKVLSPQTSERPFVCTICNRTYRHAGSLLNHKNTHKTGNFSCSFCSKPFSNAMALRNHTRIHTQKKKHICTTCGKAFRLASILTNHQKLPCMQQDIPRQIWPQEAPLPEEPGDQREGWQEDEQCEDKRGGGDTLHLVSHNGVAGGLSEPILEGDQPAAEDMAAHARTQIHAHAQTDKHRLTCIQTPTGSLSTLINLNGIFGLRGKPEHPEKTPQQHGENPQTPHTWCPAGAALEPLTPEVCDQCGRSYRHASSLLNHKNTHTIGIYHCALCLKTFSNLLALKNHRRIHSEVRRHSCPDCNKTFRVSSQLRSHRRVHLKQLELTCHSCQRSFPSRISFRKHQELHTQNSTRGLDMTWTSGLDLTLMQAQGLDPSGLPKLASVWPKEQEDGADQKVYACEHCGRSYRHASSLLNHKNSHKTGSFVCPTCHKEFSNLMALKNHRRIHTEPKRYMCPDCGKAFRVSTQLICHRRVHTKERPFSCLQCGKNFSSKSNLRHHQKAHQSNFDDSMDIGSSNFLSLGLDSLLGE</sequence>
<dbReference type="InterPro" id="IPR013087">
    <property type="entry name" value="Znf_C2H2_type"/>
</dbReference>
<feature type="domain" description="C2H2-type" evidence="9">
    <location>
        <begin position="1415"/>
        <end position="1438"/>
    </location>
</feature>
<feature type="domain" description="C2H2-type" evidence="9">
    <location>
        <begin position="421"/>
        <end position="448"/>
    </location>
</feature>
<dbReference type="PANTHER" id="PTHR24376">
    <property type="entry name" value="ZINC FINGER PROTEIN"/>
    <property type="match status" value="1"/>
</dbReference>
<evidence type="ECO:0000256" key="1">
    <source>
        <dbReference type="ARBA" id="ARBA00004123"/>
    </source>
</evidence>
<evidence type="ECO:0000256" key="8">
    <source>
        <dbReference type="SAM" id="MobiDB-lite"/>
    </source>
</evidence>
<dbReference type="FunFam" id="3.30.160.60:FF:000446">
    <property type="entry name" value="Zinc finger protein"/>
    <property type="match status" value="4"/>
</dbReference>
<dbReference type="FunFam" id="3.30.160.60:FF:002353">
    <property type="entry name" value="Zinc finger protein 646"/>
    <property type="match status" value="1"/>
</dbReference>
<feature type="compositionally biased region" description="Low complexity" evidence="8">
    <location>
        <begin position="763"/>
        <end position="775"/>
    </location>
</feature>
<feature type="domain" description="C2H2-type" evidence="9">
    <location>
        <begin position="167"/>
        <end position="194"/>
    </location>
</feature>
<dbReference type="GO" id="GO:0008270">
    <property type="term" value="F:zinc ion binding"/>
    <property type="evidence" value="ECO:0007669"/>
    <property type="project" value="UniProtKB-KW"/>
</dbReference>
<feature type="domain" description="C2H2-type" evidence="9">
    <location>
        <begin position="1654"/>
        <end position="1681"/>
    </location>
</feature>
<feature type="region of interest" description="Disordered" evidence="8">
    <location>
        <begin position="1279"/>
        <end position="1311"/>
    </location>
</feature>
<dbReference type="SUPFAM" id="SSF57667">
    <property type="entry name" value="beta-beta-alpha zinc fingers"/>
    <property type="match status" value="14"/>
</dbReference>
<feature type="domain" description="C2H2-type" evidence="9">
    <location>
        <begin position="948"/>
        <end position="975"/>
    </location>
</feature>
<dbReference type="Pfam" id="PF13912">
    <property type="entry name" value="zf-C2H2_6"/>
    <property type="match status" value="2"/>
</dbReference>
<dbReference type="GO" id="GO:0005634">
    <property type="term" value="C:nucleus"/>
    <property type="evidence" value="ECO:0007669"/>
    <property type="project" value="UniProtKB-SubCell"/>
</dbReference>
<feature type="domain" description="C2H2-type" evidence="9">
    <location>
        <begin position="493"/>
        <end position="515"/>
    </location>
</feature>
<keyword evidence="4 7" id="KW-0863">Zinc-finger</keyword>
<dbReference type="Gene3D" id="3.30.160.60">
    <property type="entry name" value="Classic Zinc Finger"/>
    <property type="match status" value="17"/>
</dbReference>
<feature type="domain" description="C2H2-type" evidence="9">
    <location>
        <begin position="1216"/>
        <end position="1243"/>
    </location>
</feature>
<feature type="domain" description="C2H2-type" evidence="9">
    <location>
        <begin position="1598"/>
        <end position="1625"/>
    </location>
</feature>
<feature type="domain" description="C2H2-type" evidence="9">
    <location>
        <begin position="292"/>
        <end position="319"/>
    </location>
</feature>
<feature type="domain" description="C2H2-type" evidence="9">
    <location>
        <begin position="133"/>
        <end position="155"/>
    </location>
</feature>
<organism evidence="10">
    <name type="scientific">Pantodon buchholzi</name>
    <name type="common">Freshwater butterflyfish</name>
    <dbReference type="NCBI Taxonomy" id="8276"/>
    <lineage>
        <taxon>Eukaryota</taxon>
        <taxon>Metazoa</taxon>
        <taxon>Chordata</taxon>
        <taxon>Craniata</taxon>
        <taxon>Vertebrata</taxon>
        <taxon>Euteleostomi</taxon>
        <taxon>Actinopterygii</taxon>
        <taxon>Neopterygii</taxon>
        <taxon>Teleostei</taxon>
        <taxon>Osteoglossocephala</taxon>
        <taxon>Osteoglossomorpha</taxon>
        <taxon>Osteoglossiformes</taxon>
        <taxon>Pantodontidae</taxon>
        <taxon>Pantodon</taxon>
    </lineage>
</organism>
<protein>
    <submittedName>
        <fullName evidence="10">ZNF646-like protein</fullName>
    </submittedName>
</protein>
<feature type="domain" description="C2H2-type" evidence="9">
    <location>
        <begin position="792"/>
        <end position="819"/>
    </location>
</feature>
<dbReference type="GO" id="GO:0001228">
    <property type="term" value="F:DNA-binding transcription activator activity, RNA polymerase II-specific"/>
    <property type="evidence" value="ECO:0007669"/>
    <property type="project" value="TreeGrafter"/>
</dbReference>
<dbReference type="EMBL" id="KM102159">
    <property type="protein sequence ID" value="AIM47939.1"/>
    <property type="molecule type" value="Genomic_DNA"/>
</dbReference>
<feature type="region of interest" description="Disordered" evidence="8">
    <location>
        <begin position="240"/>
        <end position="262"/>
    </location>
</feature>
<feature type="domain" description="C2H2-type" evidence="9">
    <location>
        <begin position="1189"/>
        <end position="1211"/>
    </location>
</feature>
<feature type="compositionally biased region" description="Basic and acidic residues" evidence="8">
    <location>
        <begin position="204"/>
        <end position="217"/>
    </location>
</feature>
<feature type="compositionally biased region" description="Polar residues" evidence="8">
    <location>
        <begin position="322"/>
        <end position="339"/>
    </location>
</feature>
<evidence type="ECO:0000256" key="5">
    <source>
        <dbReference type="ARBA" id="ARBA00022833"/>
    </source>
</evidence>
<keyword evidence="3" id="KW-0677">Repeat</keyword>
<comment type="subcellular location">
    <subcellularLocation>
        <location evidence="1">Nucleus</location>
    </subcellularLocation>
</comment>
<evidence type="ECO:0000259" key="9">
    <source>
        <dbReference type="PROSITE" id="PS50157"/>
    </source>
</evidence>
<feature type="domain" description="C2H2-type" evidence="9">
    <location>
        <begin position="1626"/>
        <end position="1653"/>
    </location>
</feature>
<dbReference type="FunFam" id="3.30.160.60:FF:000414">
    <property type="entry name" value="Zinc finger protein 398"/>
    <property type="match status" value="1"/>
</dbReference>